<feature type="domain" description="Type II secretion system protein GspF" evidence="9">
    <location>
        <begin position="228"/>
        <end position="350"/>
    </location>
</feature>
<feature type="domain" description="Type II secretion system protein GspF" evidence="9">
    <location>
        <begin position="25"/>
        <end position="147"/>
    </location>
</feature>
<evidence type="ECO:0000256" key="2">
    <source>
        <dbReference type="ARBA" id="ARBA00005745"/>
    </source>
</evidence>
<keyword evidence="4" id="KW-0997">Cell inner membrane</keyword>
<dbReference type="FunFam" id="1.20.81.30:FF:000001">
    <property type="entry name" value="Type II secretion system protein F"/>
    <property type="match status" value="2"/>
</dbReference>
<dbReference type="PANTHER" id="PTHR30012">
    <property type="entry name" value="GENERAL SECRETION PATHWAY PROTEIN"/>
    <property type="match status" value="1"/>
</dbReference>
<dbReference type="PRINTS" id="PR00812">
    <property type="entry name" value="BCTERIALGSPF"/>
</dbReference>
<comment type="subcellular location">
    <subcellularLocation>
        <location evidence="1">Cell inner membrane</location>
        <topology evidence="1">Multi-pass membrane protein</topology>
    </subcellularLocation>
</comment>
<evidence type="ECO:0000256" key="5">
    <source>
        <dbReference type="ARBA" id="ARBA00022692"/>
    </source>
</evidence>
<sequence length="359" mass="40323">MTTLTPPRRRQRQEPIRPSDILALTRQLATLLGAGIPVVNALELMAQGHRHHGVQQLLQQLAAAVKMGATLTQALRQHPIHFDALYCDLIACGEQTGQLEQLFSQVADYREQVAQARRQVRQACWYPVAILIFAVLVTSLLLVYVVPQFAAVFADFGAPLPWLTQQVLQLSAWVQRYGALLLGGSVLSILLARRHYRRHRQQQRRWDTLVLRLPWLGPLIQRMILARFTRTLAITLHAGVPMLSALQSSANACGNQYYQHQLAQVHYQVAQGIQLHAALQHQEIFPDLLIQMIFIGEESGSLDAMLNKMAAIYEREAQELISQLTRMLEPLFMVVIGGLVGSLIVAMYLPIFSLNKVIG</sequence>
<dbReference type="PANTHER" id="PTHR30012:SF7">
    <property type="entry name" value="PROTEIN TRANSPORT PROTEIN HOFC HOMOLOG"/>
    <property type="match status" value="1"/>
</dbReference>
<feature type="transmembrane region" description="Helical" evidence="8">
    <location>
        <begin position="174"/>
        <end position="192"/>
    </location>
</feature>
<evidence type="ECO:0000259" key="9">
    <source>
        <dbReference type="Pfam" id="PF00482"/>
    </source>
</evidence>
<accession>A0A1G6BCJ3</accession>
<evidence type="ECO:0000313" key="11">
    <source>
        <dbReference type="Proteomes" id="UP000199626"/>
    </source>
</evidence>
<dbReference type="InterPro" id="IPR018076">
    <property type="entry name" value="T2SS_GspF_dom"/>
</dbReference>
<dbReference type="STRING" id="1159017.SAMN02927930_00695"/>
<dbReference type="GO" id="GO:0015628">
    <property type="term" value="P:protein secretion by the type II secretion system"/>
    <property type="evidence" value="ECO:0007669"/>
    <property type="project" value="TreeGrafter"/>
</dbReference>
<name>A0A1G6BCJ3_9GAMM</name>
<protein>
    <submittedName>
        <fullName evidence="10">Type IV pilus assembly protein PilC</fullName>
    </submittedName>
</protein>
<dbReference type="InterPro" id="IPR042094">
    <property type="entry name" value="T2SS_GspF_sf"/>
</dbReference>
<reference evidence="11" key="1">
    <citation type="submission" date="2016-10" db="EMBL/GenBank/DDBJ databases">
        <authorList>
            <person name="Varghese N."/>
            <person name="Submissions S."/>
        </authorList>
    </citation>
    <scope>NUCLEOTIDE SEQUENCE [LARGE SCALE GENOMIC DNA]</scope>
    <source>
        <strain evidence="11">CGMCC 1.10824</strain>
    </source>
</reference>
<evidence type="ECO:0000256" key="4">
    <source>
        <dbReference type="ARBA" id="ARBA00022519"/>
    </source>
</evidence>
<keyword evidence="3" id="KW-1003">Cell membrane</keyword>
<organism evidence="10 11">
    <name type="scientific">Pseudidiomarina indica</name>
    <dbReference type="NCBI Taxonomy" id="1159017"/>
    <lineage>
        <taxon>Bacteria</taxon>
        <taxon>Pseudomonadati</taxon>
        <taxon>Pseudomonadota</taxon>
        <taxon>Gammaproteobacteria</taxon>
        <taxon>Alteromonadales</taxon>
        <taxon>Idiomarinaceae</taxon>
        <taxon>Pseudidiomarina</taxon>
    </lineage>
</organism>
<keyword evidence="6 8" id="KW-1133">Transmembrane helix</keyword>
<comment type="similarity">
    <text evidence="2">Belongs to the GSP F family.</text>
</comment>
<feature type="transmembrane region" description="Helical" evidence="8">
    <location>
        <begin position="331"/>
        <end position="351"/>
    </location>
</feature>
<evidence type="ECO:0000256" key="8">
    <source>
        <dbReference type="SAM" id="Phobius"/>
    </source>
</evidence>
<keyword evidence="5 8" id="KW-0812">Transmembrane</keyword>
<dbReference type="OrthoDB" id="9805682at2"/>
<evidence type="ECO:0000256" key="6">
    <source>
        <dbReference type="ARBA" id="ARBA00022989"/>
    </source>
</evidence>
<proteinExistence type="inferred from homology"/>
<dbReference type="InterPro" id="IPR003004">
    <property type="entry name" value="GspF/PilC"/>
</dbReference>
<keyword evidence="7 8" id="KW-0472">Membrane</keyword>
<dbReference type="GO" id="GO:0005886">
    <property type="term" value="C:plasma membrane"/>
    <property type="evidence" value="ECO:0007669"/>
    <property type="project" value="UniProtKB-SubCell"/>
</dbReference>
<dbReference type="Pfam" id="PF00482">
    <property type="entry name" value="T2SSF"/>
    <property type="match status" value="2"/>
</dbReference>
<dbReference type="EMBL" id="FMXN01000003">
    <property type="protein sequence ID" value="SDB18335.1"/>
    <property type="molecule type" value="Genomic_DNA"/>
</dbReference>
<keyword evidence="11" id="KW-1185">Reference proteome</keyword>
<dbReference type="RefSeq" id="WP_092591795.1">
    <property type="nucleotide sequence ID" value="NZ_FMXN01000003.1"/>
</dbReference>
<evidence type="ECO:0000256" key="1">
    <source>
        <dbReference type="ARBA" id="ARBA00004429"/>
    </source>
</evidence>
<gene>
    <name evidence="10" type="ORF">SAMN02927930_00695</name>
</gene>
<dbReference type="Gene3D" id="1.20.81.30">
    <property type="entry name" value="Type II secretion system (T2SS), domain F"/>
    <property type="match status" value="2"/>
</dbReference>
<evidence type="ECO:0000313" key="10">
    <source>
        <dbReference type="EMBL" id="SDB18335.1"/>
    </source>
</evidence>
<evidence type="ECO:0000256" key="7">
    <source>
        <dbReference type="ARBA" id="ARBA00023136"/>
    </source>
</evidence>
<feature type="transmembrane region" description="Helical" evidence="8">
    <location>
        <begin position="125"/>
        <end position="154"/>
    </location>
</feature>
<dbReference type="AlphaFoldDB" id="A0A1G6BCJ3"/>
<evidence type="ECO:0000256" key="3">
    <source>
        <dbReference type="ARBA" id="ARBA00022475"/>
    </source>
</evidence>
<dbReference type="Proteomes" id="UP000199626">
    <property type="component" value="Unassembled WGS sequence"/>
</dbReference>